<feature type="domain" description="NIPSNAP" evidence="1">
    <location>
        <begin position="18"/>
        <end position="114"/>
    </location>
</feature>
<reference evidence="2 3" key="2">
    <citation type="submission" date="2019-09" db="EMBL/GenBank/DDBJ databases">
        <title>Mesorhizobium sp. MaA-C15 isolated from Microcystis aeruginosa.</title>
        <authorList>
            <person name="Jeong S.E."/>
            <person name="Jin H.M."/>
            <person name="Jeon C.O."/>
        </authorList>
    </citation>
    <scope>NUCLEOTIDE SEQUENCE [LARGE SCALE GENOMIC DNA]</scope>
    <source>
        <strain evidence="2 3">MaA-C15</strain>
    </source>
</reference>
<dbReference type="RefSeq" id="WP_148916003.1">
    <property type="nucleotide sequence ID" value="NZ_VSZS01000066.1"/>
</dbReference>
<evidence type="ECO:0000313" key="3">
    <source>
        <dbReference type="Proteomes" id="UP000323258"/>
    </source>
</evidence>
<proteinExistence type="predicted"/>
<dbReference type="Gene3D" id="3.30.70.100">
    <property type="match status" value="1"/>
</dbReference>
<accession>A0A5D4GT62</accession>
<dbReference type="Pfam" id="PF07978">
    <property type="entry name" value="NIPSNAP"/>
    <property type="match status" value="1"/>
</dbReference>
<dbReference type="Proteomes" id="UP000323258">
    <property type="component" value="Unassembled WGS sequence"/>
</dbReference>
<organism evidence="2 3">
    <name type="scientific">Neoaquamicrobium microcysteis</name>
    <dbReference type="NCBI Taxonomy" id="2682781"/>
    <lineage>
        <taxon>Bacteria</taxon>
        <taxon>Pseudomonadati</taxon>
        <taxon>Pseudomonadota</taxon>
        <taxon>Alphaproteobacteria</taxon>
        <taxon>Hyphomicrobiales</taxon>
        <taxon>Phyllobacteriaceae</taxon>
        <taxon>Neoaquamicrobium</taxon>
    </lineage>
</organism>
<dbReference type="InterPro" id="IPR011008">
    <property type="entry name" value="Dimeric_a/b-barrel"/>
</dbReference>
<dbReference type="AlphaFoldDB" id="A0A5D4GT62"/>
<dbReference type="OrthoDB" id="9809695at2"/>
<keyword evidence="3" id="KW-1185">Reference proteome</keyword>
<dbReference type="InterPro" id="IPR012577">
    <property type="entry name" value="NIPSNAP"/>
</dbReference>
<evidence type="ECO:0000313" key="2">
    <source>
        <dbReference type="EMBL" id="TYR30465.1"/>
    </source>
</evidence>
<dbReference type="SUPFAM" id="SSF54909">
    <property type="entry name" value="Dimeric alpha+beta barrel"/>
    <property type="match status" value="1"/>
</dbReference>
<comment type="caution">
    <text evidence="2">The sequence shown here is derived from an EMBL/GenBank/DDBJ whole genome shotgun (WGS) entry which is preliminary data.</text>
</comment>
<gene>
    <name evidence="2" type="ORF">FY036_17245</name>
</gene>
<sequence>MLQVHTVPALLPVDTAVVELRQYTLHPGARETLVALFDKEFVETQEACGMSVLGQFRDLDRPDHFVWLRGFADMDRRAEALAAFYDGPVWRRHRDAANATMIDSDDVLLLRPSAPAPIALLDRGDRPSGASELPGSVFEAVICPVAPEELDAFAQWFASEMEPALNEAGGDVVASFVTEPARNTYPRLPVREDASVFVWLAQLKAGSPLLHPEQSRVGAALSRELAGRTEPVRLRLAPTARSLLR</sequence>
<protein>
    <submittedName>
        <fullName evidence="2">NIPSNAP family protein</fullName>
    </submittedName>
</protein>
<dbReference type="EMBL" id="VSZS01000066">
    <property type="protein sequence ID" value="TYR30465.1"/>
    <property type="molecule type" value="Genomic_DNA"/>
</dbReference>
<reference evidence="2 3" key="1">
    <citation type="submission" date="2019-08" db="EMBL/GenBank/DDBJ databases">
        <authorList>
            <person name="Seo Y.L."/>
        </authorList>
    </citation>
    <scope>NUCLEOTIDE SEQUENCE [LARGE SCALE GENOMIC DNA]</scope>
    <source>
        <strain evidence="2 3">MaA-C15</strain>
    </source>
</reference>
<evidence type="ECO:0000259" key="1">
    <source>
        <dbReference type="Pfam" id="PF07978"/>
    </source>
</evidence>
<name>A0A5D4GT62_9HYPH</name>